<dbReference type="PROSITE" id="PS00624">
    <property type="entry name" value="GMC_OXRED_2"/>
    <property type="match status" value="1"/>
</dbReference>
<dbReference type="EMBL" id="KZ857387">
    <property type="protein sequence ID" value="RDX53381.1"/>
    <property type="molecule type" value="Genomic_DNA"/>
</dbReference>
<evidence type="ECO:0000256" key="3">
    <source>
        <dbReference type="ARBA" id="ARBA00022630"/>
    </source>
</evidence>
<feature type="chain" id="PRO_5016614431" evidence="7">
    <location>
        <begin position="17"/>
        <end position="597"/>
    </location>
</feature>
<dbReference type="InterPro" id="IPR007867">
    <property type="entry name" value="GMC_OxRtase_C"/>
</dbReference>
<feature type="binding site" evidence="6">
    <location>
        <position position="258"/>
    </location>
    <ligand>
        <name>FAD</name>
        <dbReference type="ChEBI" id="CHEBI:57692"/>
    </ligand>
</feature>
<proteinExistence type="inferred from homology"/>
<dbReference type="GO" id="GO:0016614">
    <property type="term" value="F:oxidoreductase activity, acting on CH-OH group of donors"/>
    <property type="evidence" value="ECO:0007669"/>
    <property type="project" value="InterPro"/>
</dbReference>
<dbReference type="InterPro" id="IPR000172">
    <property type="entry name" value="GMC_OxRdtase_N"/>
</dbReference>
<evidence type="ECO:0000256" key="6">
    <source>
        <dbReference type="PIRSR" id="PIRSR000137-2"/>
    </source>
</evidence>
<evidence type="ECO:0000256" key="1">
    <source>
        <dbReference type="ARBA" id="ARBA00001974"/>
    </source>
</evidence>
<dbReference type="Gene3D" id="3.30.560.10">
    <property type="entry name" value="Glucose Oxidase, domain 3"/>
    <property type="match status" value="1"/>
</dbReference>
<dbReference type="GO" id="GO:0050660">
    <property type="term" value="F:flavin adenine dinucleotide binding"/>
    <property type="evidence" value="ECO:0007669"/>
    <property type="project" value="InterPro"/>
</dbReference>
<feature type="active site" description="Proton donor" evidence="5">
    <location>
        <position position="528"/>
    </location>
</feature>
<evidence type="ECO:0000313" key="9">
    <source>
        <dbReference type="EMBL" id="RDX53381.1"/>
    </source>
</evidence>
<reference evidence="9 10" key="1">
    <citation type="journal article" date="2018" name="Biotechnol. Biofuels">
        <title>Integrative visual omics of the white-rot fungus Polyporus brumalis exposes the biotechnological potential of its oxidative enzymes for delignifying raw plant biomass.</title>
        <authorList>
            <person name="Miyauchi S."/>
            <person name="Rancon A."/>
            <person name="Drula E."/>
            <person name="Hage H."/>
            <person name="Chaduli D."/>
            <person name="Favel A."/>
            <person name="Grisel S."/>
            <person name="Henrissat B."/>
            <person name="Herpoel-Gimbert I."/>
            <person name="Ruiz-Duenas F.J."/>
            <person name="Chevret D."/>
            <person name="Hainaut M."/>
            <person name="Lin J."/>
            <person name="Wang M."/>
            <person name="Pangilinan J."/>
            <person name="Lipzen A."/>
            <person name="Lesage-Meessen L."/>
            <person name="Navarro D."/>
            <person name="Riley R."/>
            <person name="Grigoriev I.V."/>
            <person name="Zhou S."/>
            <person name="Raouche S."/>
            <person name="Rosso M.N."/>
        </authorList>
    </citation>
    <scope>NUCLEOTIDE SEQUENCE [LARGE SCALE GENOMIC DNA]</scope>
    <source>
        <strain evidence="9 10">BRFM 1820</strain>
    </source>
</reference>
<evidence type="ECO:0000256" key="5">
    <source>
        <dbReference type="PIRSR" id="PIRSR000137-1"/>
    </source>
</evidence>
<name>A0A371DLH2_9APHY</name>
<evidence type="ECO:0000256" key="7">
    <source>
        <dbReference type="SAM" id="SignalP"/>
    </source>
</evidence>
<dbReference type="InterPro" id="IPR036188">
    <property type="entry name" value="FAD/NAD-bd_sf"/>
</dbReference>
<dbReference type="Proteomes" id="UP000256964">
    <property type="component" value="Unassembled WGS sequence"/>
</dbReference>
<dbReference type="Pfam" id="PF05199">
    <property type="entry name" value="GMC_oxred_C"/>
    <property type="match status" value="1"/>
</dbReference>
<dbReference type="OrthoDB" id="269227at2759"/>
<accession>A0A371DLH2</accession>
<sequence>MLSLLLLAICASQAHAALFENPTSELLNTTYDIIIIGAGAGGAVMANRLTEDAGTRVLLIEAGGSDFMNLNISVPGLSSTLTHSKFDWNITTTPQVGLNNRTVAYPRGFVLGGSTATNQMIFCRGTKDDWNRFANVSGDDGWSWEKMIPFIVKVDSMTAPTDGHNTTGQFNPAIHNTSGVVDISVPGVSLAIDQRGLNASQELSSAFPFNLDYNSGDTVGFSWTQSTIHNGHRVTSATSYLAQAFNRSNLDILVNTRVTKLVPVGKVSGKPDLRAVQFAQSANGTVHTLQAAKEVILSAGSVKSPHILMLSGIGDSKHISSFNITPLVDLPVIGKNLQDHVFLGNPWLVNANFTLDDVHRNATLSAEQLELWKVNGSGFLGLPPTNQFNWLRTNSSVFSSLNTTDPSAGPTSANFELIISDNFASKRVALPATGRFLSIVSNLISPTSRGNISLASADPFDLPLVNPNLLGTEVDLTIMRSAIRAARSFIAAPAWADYVISEFGAFGEAQTDEELNAYIRDQSDTVDHPIGTIPFGLGSKGALESDLTLKGTVGLRVVDASAFPFIPSGHTQGPTYILAERAAALVRASLSKRSYGV</sequence>
<keyword evidence="10" id="KW-1185">Reference proteome</keyword>
<dbReference type="InterPro" id="IPR012132">
    <property type="entry name" value="GMC_OxRdtase"/>
</dbReference>
<feature type="domain" description="Glucose-methanol-choline oxidoreductase N-terminal" evidence="8">
    <location>
        <begin position="300"/>
        <end position="314"/>
    </location>
</feature>
<dbReference type="SUPFAM" id="SSF51905">
    <property type="entry name" value="FAD/NAD(P)-binding domain"/>
    <property type="match status" value="1"/>
</dbReference>
<dbReference type="Pfam" id="PF00732">
    <property type="entry name" value="GMC_oxred_N"/>
    <property type="match status" value="1"/>
</dbReference>
<keyword evidence="4 6" id="KW-0274">FAD</keyword>
<dbReference type="PANTHER" id="PTHR11552">
    <property type="entry name" value="GLUCOSE-METHANOL-CHOLINE GMC OXIDOREDUCTASE"/>
    <property type="match status" value="1"/>
</dbReference>
<keyword evidence="3" id="KW-0285">Flavoprotein</keyword>
<comment type="similarity">
    <text evidence="2">Belongs to the GMC oxidoreductase family.</text>
</comment>
<dbReference type="Gene3D" id="3.50.50.60">
    <property type="entry name" value="FAD/NAD(P)-binding domain"/>
    <property type="match status" value="1"/>
</dbReference>
<keyword evidence="7" id="KW-0732">Signal</keyword>
<gene>
    <name evidence="9" type="ORF">OH76DRAFT_1399288</name>
</gene>
<evidence type="ECO:0000256" key="4">
    <source>
        <dbReference type="ARBA" id="ARBA00022827"/>
    </source>
</evidence>
<dbReference type="SUPFAM" id="SSF54373">
    <property type="entry name" value="FAD-linked reductases, C-terminal domain"/>
    <property type="match status" value="1"/>
</dbReference>
<dbReference type="PIRSF" id="PIRSF000137">
    <property type="entry name" value="Alcohol_oxidase"/>
    <property type="match status" value="1"/>
</dbReference>
<feature type="active site" description="Proton acceptor" evidence="5">
    <location>
        <position position="570"/>
    </location>
</feature>
<feature type="signal peptide" evidence="7">
    <location>
        <begin position="1"/>
        <end position="16"/>
    </location>
</feature>
<evidence type="ECO:0000256" key="2">
    <source>
        <dbReference type="ARBA" id="ARBA00010790"/>
    </source>
</evidence>
<feature type="binding site" evidence="6">
    <location>
        <position position="110"/>
    </location>
    <ligand>
        <name>FAD</name>
        <dbReference type="ChEBI" id="CHEBI:57692"/>
    </ligand>
</feature>
<organism evidence="9 10">
    <name type="scientific">Lentinus brumalis</name>
    <dbReference type="NCBI Taxonomy" id="2498619"/>
    <lineage>
        <taxon>Eukaryota</taxon>
        <taxon>Fungi</taxon>
        <taxon>Dikarya</taxon>
        <taxon>Basidiomycota</taxon>
        <taxon>Agaricomycotina</taxon>
        <taxon>Agaricomycetes</taxon>
        <taxon>Polyporales</taxon>
        <taxon>Polyporaceae</taxon>
        <taxon>Lentinus</taxon>
    </lineage>
</organism>
<dbReference type="PANTHER" id="PTHR11552:SF147">
    <property type="entry name" value="CHOLINE DEHYDROGENASE, MITOCHONDRIAL"/>
    <property type="match status" value="1"/>
</dbReference>
<protein>
    <submittedName>
        <fullName evidence="9">Alcohol oxidase</fullName>
    </submittedName>
</protein>
<comment type="cofactor">
    <cofactor evidence="1 6">
        <name>FAD</name>
        <dbReference type="ChEBI" id="CHEBI:57692"/>
    </cofactor>
</comment>
<dbReference type="STRING" id="139420.A0A371DLH2"/>
<evidence type="ECO:0000313" key="10">
    <source>
        <dbReference type="Proteomes" id="UP000256964"/>
    </source>
</evidence>
<dbReference type="AlphaFoldDB" id="A0A371DLH2"/>
<evidence type="ECO:0000259" key="8">
    <source>
        <dbReference type="PROSITE" id="PS00624"/>
    </source>
</evidence>